<dbReference type="CDD" id="cd00158">
    <property type="entry name" value="RHOD"/>
    <property type="match status" value="1"/>
</dbReference>
<dbReference type="PROSITE" id="PS50206">
    <property type="entry name" value="RHODANESE_3"/>
    <property type="match status" value="1"/>
</dbReference>
<dbReference type="PANTHER" id="PTHR43132:SF2">
    <property type="entry name" value="ARSENICAL RESISTANCE OPERON REPRESSOR ARSR-RELATED"/>
    <property type="match status" value="1"/>
</dbReference>
<keyword evidence="2" id="KW-0238">DNA-binding</keyword>
<keyword evidence="7" id="KW-1185">Reference proteome</keyword>
<dbReference type="OrthoDB" id="9814704at2"/>
<comment type="caution">
    <text evidence="6">The sequence shown here is derived from an EMBL/GenBank/DDBJ whole genome shotgun (WGS) entry which is preliminary data.</text>
</comment>
<protein>
    <submittedName>
        <fullName evidence="6">Metalloregulator ArsR/SmtB family transcription factor</fullName>
    </submittedName>
</protein>
<dbReference type="Pfam" id="PF01022">
    <property type="entry name" value="HTH_5"/>
    <property type="match status" value="1"/>
</dbReference>
<dbReference type="SMART" id="SM00418">
    <property type="entry name" value="HTH_ARSR"/>
    <property type="match status" value="1"/>
</dbReference>
<proteinExistence type="predicted"/>
<dbReference type="FunFam" id="3.40.250.10:FF:000039">
    <property type="entry name" value="ArsR family transcriptional regulator"/>
    <property type="match status" value="1"/>
</dbReference>
<dbReference type="InterPro" id="IPR001763">
    <property type="entry name" value="Rhodanese-like_dom"/>
</dbReference>
<dbReference type="Proteomes" id="UP000297475">
    <property type="component" value="Unassembled WGS sequence"/>
</dbReference>
<feature type="domain" description="HTH arsR-type" evidence="5">
    <location>
        <begin position="11"/>
        <end position="105"/>
    </location>
</feature>
<dbReference type="InterPro" id="IPR001845">
    <property type="entry name" value="HTH_ArsR_DNA-bd_dom"/>
</dbReference>
<evidence type="ECO:0000259" key="4">
    <source>
        <dbReference type="PROSITE" id="PS50206"/>
    </source>
</evidence>
<evidence type="ECO:0000256" key="1">
    <source>
        <dbReference type="ARBA" id="ARBA00023015"/>
    </source>
</evidence>
<dbReference type="GO" id="GO:0003677">
    <property type="term" value="F:DNA binding"/>
    <property type="evidence" value="ECO:0007669"/>
    <property type="project" value="UniProtKB-KW"/>
</dbReference>
<dbReference type="SUPFAM" id="SSF52821">
    <property type="entry name" value="Rhodanese/Cell cycle control phosphatase"/>
    <property type="match status" value="1"/>
</dbReference>
<dbReference type="InterPro" id="IPR036388">
    <property type="entry name" value="WH-like_DNA-bd_sf"/>
</dbReference>
<dbReference type="Gene3D" id="3.40.250.10">
    <property type="entry name" value="Rhodanese-like domain"/>
    <property type="match status" value="1"/>
</dbReference>
<dbReference type="SMART" id="SM00450">
    <property type="entry name" value="RHOD"/>
    <property type="match status" value="1"/>
</dbReference>
<dbReference type="InterPro" id="IPR011991">
    <property type="entry name" value="ArsR-like_HTH"/>
</dbReference>
<dbReference type="PROSITE" id="PS00380">
    <property type="entry name" value="RHODANESE_1"/>
    <property type="match status" value="1"/>
</dbReference>
<dbReference type="AlphaFoldDB" id="A0A4Z0WDN0"/>
<dbReference type="InterPro" id="IPR036390">
    <property type="entry name" value="WH_DNA-bd_sf"/>
</dbReference>
<dbReference type="PANTHER" id="PTHR43132">
    <property type="entry name" value="ARSENICAL RESISTANCE OPERON REPRESSOR ARSR-RELATED"/>
    <property type="match status" value="1"/>
</dbReference>
<keyword evidence="1" id="KW-0805">Transcription regulation</keyword>
<evidence type="ECO:0000256" key="2">
    <source>
        <dbReference type="ARBA" id="ARBA00023125"/>
    </source>
</evidence>
<dbReference type="Pfam" id="PF00581">
    <property type="entry name" value="Rhodanese"/>
    <property type="match status" value="1"/>
</dbReference>
<name>A0A4Z0WDN0_9GAMM</name>
<accession>A0A4Z0WDN0</accession>
<reference evidence="6 7" key="1">
    <citation type="submission" date="2019-04" db="EMBL/GenBank/DDBJ databases">
        <title>Natronospirillum operosus gen. nov., sp. nov., a haloalkaliphilic satellite isolated from decaying biomass of laboratory culture of cyanobacterium Geitlerinema sp. and proposal of Natronospirillaceae fam. nov. and Saccharospirillaceae fam. nov.</title>
        <authorList>
            <person name="Kevbrin V."/>
            <person name="Boltyanskaya Y."/>
            <person name="Koziaeva V."/>
            <person name="Grouzdev D.S."/>
            <person name="Park M."/>
            <person name="Cho J."/>
        </authorList>
    </citation>
    <scope>NUCLEOTIDE SEQUENCE [LARGE SCALE GENOMIC DNA]</scope>
    <source>
        <strain evidence="6 7">G-116</strain>
    </source>
</reference>
<keyword evidence="3" id="KW-0804">Transcription</keyword>
<dbReference type="InterPro" id="IPR001307">
    <property type="entry name" value="Thiosulphate_STrfase_CS"/>
</dbReference>
<evidence type="ECO:0000313" key="6">
    <source>
        <dbReference type="EMBL" id="TGG93332.1"/>
    </source>
</evidence>
<evidence type="ECO:0000313" key="7">
    <source>
        <dbReference type="Proteomes" id="UP000297475"/>
    </source>
</evidence>
<dbReference type="CDD" id="cd00090">
    <property type="entry name" value="HTH_ARSR"/>
    <property type="match status" value="1"/>
</dbReference>
<dbReference type="InterPro" id="IPR051011">
    <property type="entry name" value="Metal_resp_trans_reg"/>
</dbReference>
<dbReference type="EMBL" id="SRMF01000003">
    <property type="protein sequence ID" value="TGG93332.1"/>
    <property type="molecule type" value="Genomic_DNA"/>
</dbReference>
<dbReference type="PRINTS" id="PR00778">
    <property type="entry name" value="HTHARSR"/>
</dbReference>
<dbReference type="InterPro" id="IPR036873">
    <property type="entry name" value="Rhodanese-like_dom_sf"/>
</dbReference>
<dbReference type="SUPFAM" id="SSF46785">
    <property type="entry name" value="Winged helix' DNA-binding domain"/>
    <property type="match status" value="1"/>
</dbReference>
<organism evidence="6 7">
    <name type="scientific">Natronospirillum operosum</name>
    <dbReference type="NCBI Taxonomy" id="2759953"/>
    <lineage>
        <taxon>Bacteria</taxon>
        <taxon>Pseudomonadati</taxon>
        <taxon>Pseudomonadota</taxon>
        <taxon>Gammaproteobacteria</taxon>
        <taxon>Oceanospirillales</taxon>
        <taxon>Natronospirillaceae</taxon>
        <taxon>Natronospirillum</taxon>
    </lineage>
</organism>
<dbReference type="GO" id="GO:0004792">
    <property type="term" value="F:thiosulfate-cyanide sulfurtransferase activity"/>
    <property type="evidence" value="ECO:0007669"/>
    <property type="project" value="InterPro"/>
</dbReference>
<dbReference type="NCBIfam" id="NF033788">
    <property type="entry name" value="HTH_metalloreg"/>
    <property type="match status" value="1"/>
</dbReference>
<dbReference type="GO" id="GO:0003700">
    <property type="term" value="F:DNA-binding transcription factor activity"/>
    <property type="evidence" value="ECO:0007669"/>
    <property type="project" value="InterPro"/>
</dbReference>
<evidence type="ECO:0000259" key="5">
    <source>
        <dbReference type="PROSITE" id="PS50987"/>
    </source>
</evidence>
<dbReference type="Gene3D" id="1.10.10.10">
    <property type="entry name" value="Winged helix-like DNA-binding domain superfamily/Winged helix DNA-binding domain"/>
    <property type="match status" value="1"/>
</dbReference>
<dbReference type="PROSITE" id="PS50987">
    <property type="entry name" value="HTH_ARSR_2"/>
    <property type="match status" value="1"/>
</dbReference>
<dbReference type="RefSeq" id="WP_135483041.1">
    <property type="nucleotide sequence ID" value="NZ_SRMF01000003.1"/>
</dbReference>
<gene>
    <name evidence="6" type="ORF">E4656_09765</name>
</gene>
<feature type="domain" description="Rhodanese" evidence="4">
    <location>
        <begin position="138"/>
        <end position="227"/>
    </location>
</feature>
<sequence>MPVTTTSQATTEHQLRDALAGVGKAIGHPHRLRLLELLAQRAYRVEQLAELCDLNMASTSQHLQQLRRAGLITARREGRQMIYRLTDDRIVDLLGLVRDIAQSQLAEVERLLGQLFPQDIDEAPTEVFTRERLLQGLENGSVTLLDVRPGAEFEAGHLPGARHLTLAELKQHLHELPADRTIVAYCRGPYCTLSHQAVAYLRQQGYRVARLADGFPEWKRAGLPVEEG</sequence>
<evidence type="ECO:0000256" key="3">
    <source>
        <dbReference type="ARBA" id="ARBA00023163"/>
    </source>
</evidence>